<evidence type="ECO:0000313" key="1">
    <source>
        <dbReference type="EMBL" id="KAI3818686.1"/>
    </source>
</evidence>
<reference evidence="1 2" key="2">
    <citation type="journal article" date="2022" name="Mol. Ecol. Resour.">
        <title>The genomes of chicory, endive, great burdock and yacon provide insights into Asteraceae paleo-polyploidization history and plant inulin production.</title>
        <authorList>
            <person name="Fan W."/>
            <person name="Wang S."/>
            <person name="Wang H."/>
            <person name="Wang A."/>
            <person name="Jiang F."/>
            <person name="Liu H."/>
            <person name="Zhao H."/>
            <person name="Xu D."/>
            <person name="Zhang Y."/>
        </authorList>
    </citation>
    <scope>NUCLEOTIDE SEQUENCE [LARGE SCALE GENOMIC DNA]</scope>
    <source>
        <strain evidence="2">cv. Yunnan</strain>
        <tissue evidence="1">Leaves</tissue>
    </source>
</reference>
<reference evidence="2" key="1">
    <citation type="journal article" date="2022" name="Mol. Ecol. Resour.">
        <title>The genomes of chicory, endive, great burdock and yacon provide insights into Asteraceae palaeo-polyploidization history and plant inulin production.</title>
        <authorList>
            <person name="Fan W."/>
            <person name="Wang S."/>
            <person name="Wang H."/>
            <person name="Wang A."/>
            <person name="Jiang F."/>
            <person name="Liu H."/>
            <person name="Zhao H."/>
            <person name="Xu D."/>
            <person name="Zhang Y."/>
        </authorList>
    </citation>
    <scope>NUCLEOTIDE SEQUENCE [LARGE SCALE GENOMIC DNA]</scope>
    <source>
        <strain evidence="2">cv. Yunnan</strain>
    </source>
</reference>
<protein>
    <submittedName>
        <fullName evidence="1">Uncharacterized protein</fullName>
    </submittedName>
</protein>
<dbReference type="EMBL" id="CM042021">
    <property type="protein sequence ID" value="KAI3818686.1"/>
    <property type="molecule type" value="Genomic_DNA"/>
</dbReference>
<evidence type="ECO:0000313" key="2">
    <source>
        <dbReference type="Proteomes" id="UP001056120"/>
    </source>
</evidence>
<accession>A0ACB9JG92</accession>
<keyword evidence="2" id="KW-1185">Reference proteome</keyword>
<proteinExistence type="predicted"/>
<gene>
    <name evidence="1" type="ORF">L1987_12501</name>
</gene>
<name>A0ACB9JG92_9ASTR</name>
<organism evidence="1 2">
    <name type="scientific">Smallanthus sonchifolius</name>
    <dbReference type="NCBI Taxonomy" id="185202"/>
    <lineage>
        <taxon>Eukaryota</taxon>
        <taxon>Viridiplantae</taxon>
        <taxon>Streptophyta</taxon>
        <taxon>Embryophyta</taxon>
        <taxon>Tracheophyta</taxon>
        <taxon>Spermatophyta</taxon>
        <taxon>Magnoliopsida</taxon>
        <taxon>eudicotyledons</taxon>
        <taxon>Gunneridae</taxon>
        <taxon>Pentapetalae</taxon>
        <taxon>asterids</taxon>
        <taxon>campanulids</taxon>
        <taxon>Asterales</taxon>
        <taxon>Asteraceae</taxon>
        <taxon>Asteroideae</taxon>
        <taxon>Heliantheae alliance</taxon>
        <taxon>Millerieae</taxon>
        <taxon>Smallanthus</taxon>
    </lineage>
</organism>
<comment type="caution">
    <text evidence="1">The sequence shown here is derived from an EMBL/GenBank/DDBJ whole genome shotgun (WGS) entry which is preliminary data.</text>
</comment>
<dbReference type="Proteomes" id="UP001056120">
    <property type="component" value="Linkage Group LG04"/>
</dbReference>
<sequence length="74" mass="8732">MWRQTQRFGFREAAIVKNITLAPSAVDVSRTLRSRRHVTALLDLLLIYLLLRSNCSVQWCCLHQKEDDEDRDQM</sequence>